<dbReference type="SMART" id="SM00987">
    <property type="entry name" value="UreE_C"/>
    <property type="match status" value="1"/>
</dbReference>
<keyword evidence="10" id="KW-0411">Iron-sulfur</keyword>
<dbReference type="EMBL" id="CP039691">
    <property type="protein sequence ID" value="QCI98308.1"/>
    <property type="molecule type" value="Genomic_DNA"/>
</dbReference>
<feature type="region of interest" description="Disordered" evidence="12">
    <location>
        <begin position="40"/>
        <end position="86"/>
    </location>
</feature>
<dbReference type="SUPFAM" id="SSF52141">
    <property type="entry name" value="Uracil-DNA glycosylase-like"/>
    <property type="match status" value="1"/>
</dbReference>
<evidence type="ECO:0000256" key="5">
    <source>
        <dbReference type="ARBA" id="ARBA00022485"/>
    </source>
</evidence>
<dbReference type="PANTHER" id="PTHR33693">
    <property type="entry name" value="TYPE-5 URACIL-DNA GLYCOSYLASE"/>
    <property type="match status" value="1"/>
</dbReference>
<evidence type="ECO:0000256" key="10">
    <source>
        <dbReference type="ARBA" id="ARBA00023014"/>
    </source>
</evidence>
<evidence type="ECO:0000313" key="17">
    <source>
        <dbReference type="Proteomes" id="UP000826513"/>
    </source>
</evidence>
<dbReference type="GO" id="GO:0006281">
    <property type="term" value="P:DNA repair"/>
    <property type="evidence" value="ECO:0007669"/>
    <property type="project" value="UniProtKB-KW"/>
</dbReference>
<dbReference type="EC" id="3.2.2.27" evidence="3"/>
<gene>
    <name evidence="14" type="ORF">CFBP5473_10540</name>
    <name evidence="15" type="ORF">J5285_09175</name>
</gene>
<evidence type="ECO:0000256" key="1">
    <source>
        <dbReference type="ARBA" id="ARBA00001400"/>
    </source>
</evidence>
<evidence type="ECO:0000313" key="16">
    <source>
        <dbReference type="Proteomes" id="UP000298545"/>
    </source>
</evidence>
<dbReference type="GO" id="GO:0046872">
    <property type="term" value="F:metal ion binding"/>
    <property type="evidence" value="ECO:0007669"/>
    <property type="project" value="UniProtKB-KW"/>
</dbReference>
<feature type="compositionally biased region" description="Low complexity" evidence="12">
    <location>
        <begin position="40"/>
        <end position="54"/>
    </location>
</feature>
<dbReference type="CDD" id="cd10030">
    <property type="entry name" value="UDG-F4_TTUDGA_SPO1dp_like"/>
    <property type="match status" value="1"/>
</dbReference>
<dbReference type="InterPro" id="IPR005273">
    <property type="entry name" value="Ura-DNA_glyco_family4"/>
</dbReference>
<reference evidence="15 17" key="2">
    <citation type="submission" date="2021-03" db="EMBL/GenBank/DDBJ databases">
        <title>Rapid diversification of plasmids in a genus of pathogenic and nitrogen fixing bacteria.</title>
        <authorList>
            <person name="Weisberg A.J."/>
            <person name="Miller M."/>
            <person name="Ream W."/>
            <person name="Grunwald N.J."/>
            <person name="Chang J.H."/>
        </authorList>
    </citation>
    <scope>NUCLEOTIDE SEQUENCE [LARGE SCALE GENOMIC DNA]</scope>
    <source>
        <strain evidence="15 17">AF3.44</strain>
    </source>
</reference>
<keyword evidence="8" id="KW-0378">Hydrolase</keyword>
<dbReference type="EMBL" id="CP072167">
    <property type="protein sequence ID" value="QYA06237.1"/>
    <property type="molecule type" value="Genomic_DNA"/>
</dbReference>
<dbReference type="InterPro" id="IPR036895">
    <property type="entry name" value="Uracil-DNA_glycosylase-like_sf"/>
</dbReference>
<keyword evidence="11" id="KW-0234">DNA repair</keyword>
<dbReference type="GO" id="GO:0051539">
    <property type="term" value="F:4 iron, 4 sulfur cluster binding"/>
    <property type="evidence" value="ECO:0007669"/>
    <property type="project" value="UniProtKB-KW"/>
</dbReference>
<evidence type="ECO:0000256" key="3">
    <source>
        <dbReference type="ARBA" id="ARBA00012030"/>
    </source>
</evidence>
<evidence type="ECO:0000313" key="14">
    <source>
        <dbReference type="EMBL" id="QCI98308.1"/>
    </source>
</evidence>
<dbReference type="RefSeq" id="WP_027675456.1">
    <property type="nucleotide sequence ID" value="NZ_CP039691.1"/>
</dbReference>
<dbReference type="PANTHER" id="PTHR33693:SF1">
    <property type="entry name" value="TYPE-4 URACIL-DNA GLYCOSYLASE"/>
    <property type="match status" value="1"/>
</dbReference>
<dbReference type="AlphaFoldDB" id="A0A4D7DPW6"/>
<sequence>MISAQDLLPAELAALLHFHADAGVDWLLEDEPLDRFAEFAASRQSRAPQRSPEPQQRETQQRPSSPQGATSRASASSRNAAPPPAAQVNVALPDDQAIASARFAAESARSLAELKTALESFNGCNLKNSARNTVFAEGDPSSGIMVIGPMPDADDDREGQPFVGKTGLLLDRMLAAIGLNRATLLLTNVVPWRPPGNRPPSGPEMEICRPFIERQIALAEPKALLLLGNSTVRFFFGGSGTIHTLRGQWRDVAVGAGVAPAIATLHPQELLNAPASKSLAWQDLLAFQSRLREM</sequence>
<organism evidence="14 16">
    <name type="scientific">Agrobacterium larrymoorei</name>
    <dbReference type="NCBI Taxonomy" id="160699"/>
    <lineage>
        <taxon>Bacteria</taxon>
        <taxon>Pseudomonadati</taxon>
        <taxon>Pseudomonadota</taxon>
        <taxon>Alphaproteobacteria</taxon>
        <taxon>Hyphomicrobiales</taxon>
        <taxon>Rhizobiaceae</taxon>
        <taxon>Rhizobium/Agrobacterium group</taxon>
        <taxon>Agrobacterium</taxon>
    </lineage>
</organism>
<protein>
    <recommendedName>
        <fullName evidence="4">Type-4 uracil-DNA glycosylase</fullName>
        <ecNumber evidence="3">3.2.2.27</ecNumber>
    </recommendedName>
</protein>
<dbReference type="STRING" id="1367849.GCA_000518585_02706"/>
<comment type="similarity">
    <text evidence="2">Belongs to the uracil-DNA glycosylase (UDG) superfamily. Type 4 (UDGa) family.</text>
</comment>
<evidence type="ECO:0000259" key="13">
    <source>
        <dbReference type="SMART" id="SM00986"/>
    </source>
</evidence>
<keyword evidence="5" id="KW-0004">4Fe-4S</keyword>
<evidence type="ECO:0000256" key="4">
    <source>
        <dbReference type="ARBA" id="ARBA00019403"/>
    </source>
</evidence>
<proteinExistence type="inferred from homology"/>
<accession>A0A4D7DPW6</accession>
<evidence type="ECO:0000313" key="15">
    <source>
        <dbReference type="EMBL" id="QYA06237.1"/>
    </source>
</evidence>
<comment type="catalytic activity">
    <reaction evidence="1">
        <text>Hydrolyzes single-stranded DNA or mismatched double-stranded DNA and polynucleotides, releasing free uracil.</text>
        <dbReference type="EC" id="3.2.2.27"/>
    </reaction>
</comment>
<evidence type="ECO:0000256" key="12">
    <source>
        <dbReference type="SAM" id="MobiDB-lite"/>
    </source>
</evidence>
<dbReference type="Gene3D" id="3.40.470.10">
    <property type="entry name" value="Uracil-DNA glycosylase-like domain"/>
    <property type="match status" value="1"/>
</dbReference>
<dbReference type="InterPro" id="IPR005122">
    <property type="entry name" value="Uracil-DNA_glycosylase-like"/>
</dbReference>
<keyword evidence="17" id="KW-1185">Reference proteome</keyword>
<keyword evidence="9" id="KW-0408">Iron</keyword>
<name>A0A4D7DPW6_9HYPH</name>
<keyword evidence="7" id="KW-0227">DNA damage</keyword>
<feature type="compositionally biased region" description="Low complexity" evidence="12">
    <location>
        <begin position="61"/>
        <end position="80"/>
    </location>
</feature>
<dbReference type="GO" id="GO:0004844">
    <property type="term" value="F:uracil DNA N-glycosylase activity"/>
    <property type="evidence" value="ECO:0007669"/>
    <property type="project" value="UniProtKB-EC"/>
</dbReference>
<evidence type="ECO:0000256" key="11">
    <source>
        <dbReference type="ARBA" id="ARBA00023204"/>
    </source>
</evidence>
<evidence type="ECO:0000256" key="7">
    <source>
        <dbReference type="ARBA" id="ARBA00022763"/>
    </source>
</evidence>
<evidence type="ECO:0000256" key="8">
    <source>
        <dbReference type="ARBA" id="ARBA00022801"/>
    </source>
</evidence>
<dbReference type="Proteomes" id="UP000298545">
    <property type="component" value="Chromosome circular"/>
</dbReference>
<keyword evidence="6" id="KW-0479">Metal-binding</keyword>
<reference evidence="14 16" key="1">
    <citation type="submission" date="2019-04" db="EMBL/GenBank/DDBJ databases">
        <title>Complete genome sequence of Agrobacterium larrymoorei CFBP5473.</title>
        <authorList>
            <person name="Haryono M."/>
            <person name="Chou L."/>
            <person name="Lin Y.-C."/>
            <person name="Lai E.-M."/>
            <person name="Kuo C.-H."/>
        </authorList>
    </citation>
    <scope>NUCLEOTIDE SEQUENCE [LARGE SCALE GENOMIC DNA]</scope>
    <source>
        <strain evidence="14 16">CFBP5473</strain>
    </source>
</reference>
<evidence type="ECO:0000256" key="2">
    <source>
        <dbReference type="ARBA" id="ARBA00006521"/>
    </source>
</evidence>
<dbReference type="SMART" id="SM00986">
    <property type="entry name" value="UDG"/>
    <property type="match status" value="1"/>
</dbReference>
<dbReference type="InterPro" id="IPR051536">
    <property type="entry name" value="UDG_Type-4/5"/>
</dbReference>
<evidence type="ECO:0000256" key="6">
    <source>
        <dbReference type="ARBA" id="ARBA00022723"/>
    </source>
</evidence>
<dbReference type="Pfam" id="PF03167">
    <property type="entry name" value="UDG"/>
    <property type="match status" value="1"/>
</dbReference>
<dbReference type="Proteomes" id="UP000826513">
    <property type="component" value="Chromosome 1"/>
</dbReference>
<dbReference type="OrthoDB" id="5290748at2"/>
<feature type="domain" description="Uracil-DNA glycosylase-like" evidence="13">
    <location>
        <begin position="135"/>
        <end position="285"/>
    </location>
</feature>
<dbReference type="NCBIfam" id="TIGR00758">
    <property type="entry name" value="UDG_fam4"/>
    <property type="match status" value="1"/>
</dbReference>
<dbReference type="KEGG" id="alf:CFBP5473_10540"/>
<evidence type="ECO:0000256" key="9">
    <source>
        <dbReference type="ARBA" id="ARBA00023004"/>
    </source>
</evidence>